<dbReference type="EC" id="3.5.4.12" evidence="3"/>
<evidence type="ECO:0000256" key="1">
    <source>
        <dbReference type="ARBA" id="ARBA00022727"/>
    </source>
</evidence>
<keyword evidence="8" id="KW-1185">Reference proteome</keyword>
<dbReference type="Proteomes" id="UP000789759">
    <property type="component" value="Unassembled WGS sequence"/>
</dbReference>
<dbReference type="SUPFAM" id="SSF53927">
    <property type="entry name" value="Cytidine deaminase-like"/>
    <property type="match status" value="1"/>
</dbReference>
<evidence type="ECO:0000256" key="4">
    <source>
        <dbReference type="ARBA" id="ARBA00041763"/>
    </source>
</evidence>
<gene>
    <name evidence="7" type="ORF">CPELLU_LOCUS8072</name>
</gene>
<evidence type="ECO:0000313" key="7">
    <source>
        <dbReference type="EMBL" id="CAG8624108.1"/>
    </source>
</evidence>
<dbReference type="InterPro" id="IPR015517">
    <property type="entry name" value="dCMP_deaminase-rel"/>
</dbReference>
<evidence type="ECO:0000256" key="5">
    <source>
        <dbReference type="SAM" id="MobiDB-lite"/>
    </source>
</evidence>
<feature type="compositionally biased region" description="Basic and acidic residues" evidence="5">
    <location>
        <begin position="226"/>
        <end position="264"/>
    </location>
</feature>
<evidence type="ECO:0000313" key="8">
    <source>
        <dbReference type="Proteomes" id="UP000789759"/>
    </source>
</evidence>
<accession>A0A9N9D6C9</accession>
<organism evidence="7 8">
    <name type="scientific">Cetraspora pellucida</name>
    <dbReference type="NCBI Taxonomy" id="1433469"/>
    <lineage>
        <taxon>Eukaryota</taxon>
        <taxon>Fungi</taxon>
        <taxon>Fungi incertae sedis</taxon>
        <taxon>Mucoromycota</taxon>
        <taxon>Glomeromycotina</taxon>
        <taxon>Glomeromycetes</taxon>
        <taxon>Diversisporales</taxon>
        <taxon>Gigasporaceae</taxon>
        <taxon>Cetraspora</taxon>
    </lineage>
</organism>
<dbReference type="AlphaFoldDB" id="A0A9N9D6C9"/>
<keyword evidence="2" id="KW-0378">Hydrolase</keyword>
<evidence type="ECO:0000259" key="6">
    <source>
        <dbReference type="Pfam" id="PF00383"/>
    </source>
</evidence>
<name>A0A9N9D6C9_9GLOM</name>
<dbReference type="OrthoDB" id="10063137at2759"/>
<sequence>EVKKQYTENYVIMIRKNNNEILAKKNHTNCMDNYETFEELKEYRKSTLFLLLAVDNKLANKYENWLIKNEAKSKKDSENFKQFMKKNDDWWNNDKNHKIMSIADHIVKSEKELDNIMNKYSELTASRTNCMSRKVGCVLVKNGYRVIATGYNGTPTGIKHCIEGNCKSCSGENKEYCKCIHAEENALMIAGMEAEGCTLYCTTRYKDLDEVKELFKEADEIKKEAKRKIDEADEVKKEAKRKIDEADEAKKEAKRKIDEADKAKKEAKRKIDKADEADETKKEAKRKIDEADETKKKAKCEINEADKAKKEAKREIDEADKAKKEAKRKIKEKKVEDNTLERLEANLLPPKKFMLYPLNL</sequence>
<proteinExistence type="predicted"/>
<dbReference type="EMBL" id="CAJVQA010005595">
    <property type="protein sequence ID" value="CAG8624108.1"/>
    <property type="molecule type" value="Genomic_DNA"/>
</dbReference>
<dbReference type="Pfam" id="PF00383">
    <property type="entry name" value="dCMP_cyt_deam_1"/>
    <property type="match status" value="1"/>
</dbReference>
<evidence type="ECO:0000256" key="3">
    <source>
        <dbReference type="ARBA" id="ARBA00038938"/>
    </source>
</evidence>
<reference evidence="7" key="1">
    <citation type="submission" date="2021-06" db="EMBL/GenBank/DDBJ databases">
        <authorList>
            <person name="Kallberg Y."/>
            <person name="Tangrot J."/>
            <person name="Rosling A."/>
        </authorList>
    </citation>
    <scope>NUCLEOTIDE SEQUENCE</scope>
    <source>
        <strain evidence="7">FL966</strain>
    </source>
</reference>
<protein>
    <recommendedName>
        <fullName evidence="4">dCMP deaminase</fullName>
        <ecNumber evidence="3">3.5.4.12</ecNumber>
    </recommendedName>
    <alternativeName>
        <fullName evidence="4">dCMP deaminase</fullName>
    </alternativeName>
</protein>
<feature type="non-terminal residue" evidence="7">
    <location>
        <position position="1"/>
    </location>
</feature>
<dbReference type="InterPro" id="IPR002125">
    <property type="entry name" value="CMP_dCMP_dom"/>
</dbReference>
<dbReference type="PANTHER" id="PTHR11086">
    <property type="entry name" value="DEOXYCYTIDYLATE DEAMINASE-RELATED"/>
    <property type="match status" value="1"/>
</dbReference>
<comment type="caution">
    <text evidence="7">The sequence shown here is derived from an EMBL/GenBank/DDBJ whole genome shotgun (WGS) entry which is preliminary data.</text>
</comment>
<feature type="compositionally biased region" description="Basic and acidic residues" evidence="5">
    <location>
        <begin position="279"/>
        <end position="323"/>
    </location>
</feature>
<feature type="domain" description="CMP/dCMP-type deaminase" evidence="6">
    <location>
        <begin position="116"/>
        <end position="203"/>
    </location>
</feature>
<feature type="region of interest" description="Disordered" evidence="5">
    <location>
        <begin position="226"/>
        <end position="331"/>
    </location>
</feature>
<dbReference type="GO" id="GO:0004132">
    <property type="term" value="F:dCMP deaminase activity"/>
    <property type="evidence" value="ECO:0007669"/>
    <property type="project" value="TreeGrafter"/>
</dbReference>
<dbReference type="GO" id="GO:0006139">
    <property type="term" value="P:nucleobase-containing compound metabolic process"/>
    <property type="evidence" value="ECO:0007669"/>
    <property type="project" value="UniProtKB-ARBA"/>
</dbReference>
<dbReference type="PANTHER" id="PTHR11086:SF18">
    <property type="entry name" value="DEOXYCYTIDYLATE DEAMINASE"/>
    <property type="match status" value="1"/>
</dbReference>
<evidence type="ECO:0000256" key="2">
    <source>
        <dbReference type="ARBA" id="ARBA00022801"/>
    </source>
</evidence>
<keyword evidence="1" id="KW-0545">Nucleotide biosynthesis</keyword>
<dbReference type="CDD" id="cd06503">
    <property type="entry name" value="ATP-synt_Fo_b"/>
    <property type="match status" value="1"/>
</dbReference>
<dbReference type="GO" id="GO:0005737">
    <property type="term" value="C:cytoplasm"/>
    <property type="evidence" value="ECO:0007669"/>
    <property type="project" value="TreeGrafter"/>
</dbReference>
<dbReference type="Gene3D" id="3.40.140.10">
    <property type="entry name" value="Cytidine Deaminase, domain 2"/>
    <property type="match status" value="1"/>
</dbReference>
<dbReference type="InterPro" id="IPR016193">
    <property type="entry name" value="Cytidine_deaminase-like"/>
</dbReference>